<gene>
    <name evidence="1" type="ORF">SCA03_20490</name>
</gene>
<sequence>MTVTWPLPSGPDAVLLPAGQWWDAVRVPIYLGKDVLRRLGSGSGAVIRDPYGCRLYWLIKPGSAREWTFPEFAAVQVLSTASWVTVPPRTRLRPPGPHWAVPCCPGATLTSTGQLHEALHATIGRMLGPREGSSL</sequence>
<dbReference type="RefSeq" id="WP_086816316.1">
    <property type="nucleotide sequence ID" value="NZ_BJMM01000007.1"/>
</dbReference>
<dbReference type="EMBL" id="BJMM01000007">
    <property type="protein sequence ID" value="GEB49498.1"/>
    <property type="molecule type" value="Genomic_DNA"/>
</dbReference>
<name>A0A4Y3QYI2_STRCI</name>
<evidence type="ECO:0000313" key="2">
    <source>
        <dbReference type="Proteomes" id="UP000319210"/>
    </source>
</evidence>
<dbReference type="AlphaFoldDB" id="A0A4Y3QYI2"/>
<organism evidence="1 2">
    <name type="scientific">Streptomyces cacaoi</name>
    <dbReference type="NCBI Taxonomy" id="1898"/>
    <lineage>
        <taxon>Bacteria</taxon>
        <taxon>Bacillati</taxon>
        <taxon>Actinomycetota</taxon>
        <taxon>Actinomycetes</taxon>
        <taxon>Kitasatosporales</taxon>
        <taxon>Streptomycetaceae</taxon>
        <taxon>Streptomyces</taxon>
    </lineage>
</organism>
<evidence type="ECO:0000313" key="1">
    <source>
        <dbReference type="EMBL" id="GEB49498.1"/>
    </source>
</evidence>
<proteinExistence type="predicted"/>
<reference evidence="1 2" key="1">
    <citation type="submission" date="2019-06" db="EMBL/GenBank/DDBJ databases">
        <title>Whole genome shotgun sequence of Streptomyces cacaoi subsp. cacaoi NBRC 12748.</title>
        <authorList>
            <person name="Hosoyama A."/>
            <person name="Uohara A."/>
            <person name="Ohji S."/>
            <person name="Ichikawa N."/>
        </authorList>
    </citation>
    <scope>NUCLEOTIDE SEQUENCE [LARGE SCALE GENOMIC DNA]</scope>
    <source>
        <strain evidence="1 2">NBRC 12748</strain>
    </source>
</reference>
<comment type="caution">
    <text evidence="1">The sequence shown here is derived from an EMBL/GenBank/DDBJ whole genome shotgun (WGS) entry which is preliminary data.</text>
</comment>
<keyword evidence="2" id="KW-1185">Reference proteome</keyword>
<protein>
    <submittedName>
        <fullName evidence="1">Uncharacterized protein</fullName>
    </submittedName>
</protein>
<dbReference type="Proteomes" id="UP000319210">
    <property type="component" value="Unassembled WGS sequence"/>
</dbReference>
<accession>A0A4Y3QYI2</accession>
<dbReference type="OrthoDB" id="3872852at2"/>